<dbReference type="FunFam" id="2.102.10.10:FF:000003">
    <property type="entry name" value="apoptosis-inducing factor 3 isoform X2"/>
    <property type="match status" value="1"/>
</dbReference>
<dbReference type="GO" id="GO:0046872">
    <property type="term" value="F:metal ion binding"/>
    <property type="evidence" value="ECO:0007669"/>
    <property type="project" value="UniProtKB-KW"/>
</dbReference>
<reference evidence="10" key="3">
    <citation type="submission" date="2025-09" db="UniProtKB">
        <authorList>
            <consortium name="Ensembl"/>
        </authorList>
    </citation>
    <scope>IDENTIFICATION</scope>
</reference>
<keyword evidence="5" id="KW-0274">FAD</keyword>
<evidence type="ECO:0000313" key="10">
    <source>
        <dbReference type="Ensembl" id="ENSSFOP00015069194.1"/>
    </source>
</evidence>
<evidence type="ECO:0000256" key="1">
    <source>
        <dbReference type="ARBA" id="ARBA00006442"/>
    </source>
</evidence>
<name>A0A8C9W616_SCLFO</name>
<dbReference type="InterPro" id="IPR050446">
    <property type="entry name" value="FAD-oxidoreductase/Apoptosis"/>
</dbReference>
<protein>
    <submittedName>
        <fullName evidence="10">Apoptosis inducing factor mitochondria associated 4</fullName>
    </submittedName>
</protein>
<evidence type="ECO:0000256" key="6">
    <source>
        <dbReference type="ARBA" id="ARBA00023002"/>
    </source>
</evidence>
<proteinExistence type="inferred from homology"/>
<reference evidence="10" key="2">
    <citation type="submission" date="2025-08" db="UniProtKB">
        <authorList>
            <consortium name="Ensembl"/>
        </authorList>
    </citation>
    <scope>IDENTIFICATION</scope>
</reference>
<evidence type="ECO:0000256" key="8">
    <source>
        <dbReference type="ARBA" id="ARBA00023014"/>
    </source>
</evidence>
<dbReference type="Pfam" id="PF14759">
    <property type="entry name" value="Reductase_C"/>
    <property type="match status" value="1"/>
</dbReference>
<accession>A0A8C9W616</accession>
<evidence type="ECO:0000256" key="2">
    <source>
        <dbReference type="ARBA" id="ARBA00022630"/>
    </source>
</evidence>
<dbReference type="PANTHER" id="PTHR43557:SF9">
    <property type="entry name" value="APOPTOSIS-INDUCING FACTOR 3-LIKE"/>
    <property type="match status" value="1"/>
</dbReference>
<dbReference type="OrthoDB" id="432169at2759"/>
<keyword evidence="6" id="KW-0560">Oxidoreductase</keyword>
<dbReference type="Proteomes" id="UP000694397">
    <property type="component" value="Chromosome 10"/>
</dbReference>
<dbReference type="SUPFAM" id="SSF50022">
    <property type="entry name" value="ISP domain"/>
    <property type="match status" value="1"/>
</dbReference>
<keyword evidence="11" id="KW-1185">Reference proteome</keyword>
<keyword evidence="3" id="KW-0001">2Fe-2S</keyword>
<keyword evidence="7" id="KW-0408">Iron</keyword>
<feature type="domain" description="Rieske" evidence="9">
    <location>
        <begin position="21"/>
        <end position="102"/>
    </location>
</feature>
<organism evidence="10 11">
    <name type="scientific">Scleropages formosus</name>
    <name type="common">Asian bonytongue</name>
    <name type="synonym">Osteoglossum formosum</name>
    <dbReference type="NCBI Taxonomy" id="113540"/>
    <lineage>
        <taxon>Eukaryota</taxon>
        <taxon>Metazoa</taxon>
        <taxon>Chordata</taxon>
        <taxon>Craniata</taxon>
        <taxon>Vertebrata</taxon>
        <taxon>Euteleostomi</taxon>
        <taxon>Actinopterygii</taxon>
        <taxon>Neopterygii</taxon>
        <taxon>Teleostei</taxon>
        <taxon>Osteoglossocephala</taxon>
        <taxon>Osteoglossomorpha</taxon>
        <taxon>Osteoglossiformes</taxon>
        <taxon>Osteoglossidae</taxon>
        <taxon>Scleropages</taxon>
    </lineage>
</organism>
<dbReference type="InterPro" id="IPR016156">
    <property type="entry name" value="FAD/NAD-linked_Rdtase_dimer_sf"/>
</dbReference>
<dbReference type="InterPro" id="IPR036922">
    <property type="entry name" value="Rieske_2Fe-2S_sf"/>
</dbReference>
<dbReference type="SUPFAM" id="SSF55424">
    <property type="entry name" value="FAD/NAD-linked reductases, dimerisation (C-terminal) domain"/>
    <property type="match status" value="1"/>
</dbReference>
<reference evidence="10 11" key="1">
    <citation type="submission" date="2019-04" db="EMBL/GenBank/DDBJ databases">
        <authorList>
            <consortium name="Wellcome Sanger Institute Data Sharing"/>
        </authorList>
    </citation>
    <scope>NUCLEOTIDE SEQUENCE [LARGE SCALE GENOMIC DNA]</scope>
</reference>
<dbReference type="PANTHER" id="PTHR43557">
    <property type="entry name" value="APOPTOSIS-INDUCING FACTOR 1"/>
    <property type="match status" value="1"/>
</dbReference>
<dbReference type="GO" id="GO:0016651">
    <property type="term" value="F:oxidoreductase activity, acting on NAD(P)H"/>
    <property type="evidence" value="ECO:0007669"/>
    <property type="project" value="TreeGrafter"/>
</dbReference>
<keyword evidence="2" id="KW-0285">Flavoprotein</keyword>
<dbReference type="Ensembl" id="ENSSFOT00015069486.1">
    <property type="protein sequence ID" value="ENSSFOP00015069194.1"/>
    <property type="gene ID" value="ENSSFOG00015002523.2"/>
</dbReference>
<dbReference type="InterPro" id="IPR036188">
    <property type="entry name" value="FAD/NAD-bd_sf"/>
</dbReference>
<evidence type="ECO:0000256" key="7">
    <source>
        <dbReference type="ARBA" id="ARBA00023004"/>
    </source>
</evidence>
<evidence type="ECO:0000256" key="5">
    <source>
        <dbReference type="ARBA" id="ARBA00022827"/>
    </source>
</evidence>
<dbReference type="Gene3D" id="3.50.50.60">
    <property type="entry name" value="FAD/NAD(P)-binding domain"/>
    <property type="match status" value="2"/>
</dbReference>
<gene>
    <name evidence="10" type="primary">aifm4</name>
</gene>
<dbReference type="InterPro" id="IPR023753">
    <property type="entry name" value="FAD/NAD-binding_dom"/>
</dbReference>
<dbReference type="SUPFAM" id="SSF51905">
    <property type="entry name" value="FAD/NAD(P)-binding domain"/>
    <property type="match status" value="1"/>
</dbReference>
<dbReference type="Gene3D" id="3.30.390.30">
    <property type="match status" value="1"/>
</dbReference>
<keyword evidence="4" id="KW-0479">Metal-binding</keyword>
<evidence type="ECO:0000256" key="3">
    <source>
        <dbReference type="ARBA" id="ARBA00022714"/>
    </source>
</evidence>
<dbReference type="PROSITE" id="PS51296">
    <property type="entry name" value="RIESKE"/>
    <property type="match status" value="1"/>
</dbReference>
<dbReference type="PRINTS" id="PR00368">
    <property type="entry name" value="FADPNR"/>
</dbReference>
<evidence type="ECO:0000259" key="9">
    <source>
        <dbReference type="PROSITE" id="PS51296"/>
    </source>
</evidence>
<dbReference type="Gene3D" id="2.102.10.10">
    <property type="entry name" value="Rieske [2Fe-2S] iron-sulphur domain"/>
    <property type="match status" value="1"/>
</dbReference>
<comment type="similarity">
    <text evidence="1">Belongs to the FAD-dependent oxidoreductase family.</text>
</comment>
<evidence type="ECO:0000256" key="4">
    <source>
        <dbReference type="ARBA" id="ARBA00022723"/>
    </source>
</evidence>
<sequence>MAERRTTVDDVEPHTEEVLTEEVCHESDLQEGQMMEVEVGQHKVLLVRSGGVYSAIGNSCTHYGAPLSKGALSGGRVRCPWHGACFNVKTGDIEEYPGLDCVTIENNKVYVSAKIKLRGVYVNCDAFLSLVVLRINNRAFILTGPAALVCAETLRQENYGGRIIMITKDDLPPYDRTKLSKARSKKEGILLRRMEFFHEYDIEVWMNKEVKFVNTDKKTVMLNDSSQHHYDQLLIATGSRARDLECPGADLENVTLLRVPEDARKIHHGSINCRAVIIGSSFIGMEVASYLADKAASVTVIGSSKFPYERILGPEVGMITMQILQEKKVKFYMKDCVTEIKGENGKVKEVILKSGVVLPADIVIAGIGVIPNSEFLFGSSVNLDSRNMVIVDKFMKTNVPDVFSAGDVTSFPLAAYENQRVSLGHWHLAQTQGRVAALNMLNKPAEMKSVPFYWTVLAGKSIRYAGYGEGYTQVILKGKVEELKFLAFYVKDDEVVAAASLNSDPAVSQFAERILGDVLVTCVCVCVCVCVCARARASGHSIISQYMFYSMAMSCG</sequence>
<dbReference type="GeneTree" id="ENSGT00940000164941"/>
<dbReference type="InterPro" id="IPR017941">
    <property type="entry name" value="Rieske_2Fe-2S"/>
</dbReference>
<dbReference type="InterPro" id="IPR028202">
    <property type="entry name" value="Reductase_C"/>
</dbReference>
<dbReference type="GO" id="GO:0051537">
    <property type="term" value="F:2 iron, 2 sulfur cluster binding"/>
    <property type="evidence" value="ECO:0007669"/>
    <property type="project" value="UniProtKB-KW"/>
</dbReference>
<keyword evidence="8" id="KW-0411">Iron-sulfur</keyword>
<dbReference type="CDD" id="cd03478">
    <property type="entry name" value="Rieske_AIFL_N"/>
    <property type="match status" value="1"/>
</dbReference>
<dbReference type="Pfam" id="PF00355">
    <property type="entry name" value="Rieske"/>
    <property type="match status" value="1"/>
</dbReference>
<evidence type="ECO:0000313" key="11">
    <source>
        <dbReference type="Proteomes" id="UP000694397"/>
    </source>
</evidence>
<dbReference type="AlphaFoldDB" id="A0A8C9W616"/>
<dbReference type="Pfam" id="PF07992">
    <property type="entry name" value="Pyr_redox_2"/>
    <property type="match status" value="1"/>
</dbReference>
<dbReference type="GO" id="GO:0005737">
    <property type="term" value="C:cytoplasm"/>
    <property type="evidence" value="ECO:0007669"/>
    <property type="project" value="TreeGrafter"/>
</dbReference>